<proteinExistence type="predicted"/>
<dbReference type="OrthoDB" id="5396728at2"/>
<accession>Q1JVK9</accession>
<comment type="caution">
    <text evidence="1">The sequence shown here is derived from an EMBL/GenBank/DDBJ whole genome shotgun (WGS) entry which is preliminary data.</text>
</comment>
<evidence type="ECO:0000313" key="2">
    <source>
        <dbReference type="Proteomes" id="UP000005695"/>
    </source>
</evidence>
<dbReference type="SUPFAM" id="SSF50475">
    <property type="entry name" value="FMN-binding split barrel"/>
    <property type="match status" value="1"/>
</dbReference>
<dbReference type="Gene3D" id="2.30.110.10">
    <property type="entry name" value="Electron Transport, Fmn-binding Protein, Chain A"/>
    <property type="match status" value="1"/>
</dbReference>
<dbReference type="EMBL" id="AAEW02000036">
    <property type="protein sequence ID" value="EAT14286.1"/>
    <property type="molecule type" value="Genomic_DNA"/>
</dbReference>
<name>Q1JVK9_DESA6</name>
<keyword evidence="2" id="KW-1185">Reference proteome</keyword>
<evidence type="ECO:0000313" key="1">
    <source>
        <dbReference type="EMBL" id="EAT14286.1"/>
    </source>
</evidence>
<dbReference type="Proteomes" id="UP000005695">
    <property type="component" value="Unassembled WGS sequence"/>
</dbReference>
<dbReference type="RefSeq" id="WP_006003092.1">
    <property type="nucleotide sequence ID" value="NZ_AAEW02000036.1"/>
</dbReference>
<reference evidence="1" key="1">
    <citation type="submission" date="2006-05" db="EMBL/GenBank/DDBJ databases">
        <title>Annotation of the draft genome assembly of Desulfuromonas acetoxidans DSM 684.</title>
        <authorList>
            <consortium name="US DOE Joint Genome Institute (JGI-ORNL)"/>
            <person name="Larimer F."/>
            <person name="Land M."/>
            <person name="Hauser L."/>
        </authorList>
    </citation>
    <scope>NUCLEOTIDE SEQUENCE [LARGE SCALE GENOMIC DNA]</scope>
    <source>
        <strain evidence="1">DSM 684</strain>
    </source>
</reference>
<protein>
    <submittedName>
        <fullName evidence="1">Pyridoxamine 5'-phosphate oxidase-related, FMN-binding</fullName>
    </submittedName>
</protein>
<reference evidence="1" key="2">
    <citation type="submission" date="2006-05" db="EMBL/GenBank/DDBJ databases">
        <title>Sequencing of the draft genome and assembly of Desulfuromonas acetoxidans DSM 684.</title>
        <authorList>
            <consortium name="US DOE Joint Genome Institute (JGI-PGF)"/>
            <person name="Copeland A."/>
            <person name="Lucas S."/>
            <person name="Lapidus A."/>
            <person name="Barry K."/>
            <person name="Detter J.C."/>
            <person name="Glavina del Rio T."/>
            <person name="Hammon N."/>
            <person name="Israni S."/>
            <person name="Dalin E."/>
            <person name="Tice H."/>
            <person name="Bruce D."/>
            <person name="Pitluck S."/>
            <person name="Richardson P."/>
        </authorList>
    </citation>
    <scope>NUCLEOTIDE SEQUENCE [LARGE SCALE GENOMIC DNA]</scope>
    <source>
        <strain evidence="1">DSM 684</strain>
    </source>
</reference>
<dbReference type="AlphaFoldDB" id="Q1JVK9"/>
<organism evidence="1 2">
    <name type="scientific">Desulfuromonas acetoxidans (strain DSM 684 / 11070)</name>
    <dbReference type="NCBI Taxonomy" id="281689"/>
    <lineage>
        <taxon>Bacteria</taxon>
        <taxon>Pseudomonadati</taxon>
        <taxon>Thermodesulfobacteriota</taxon>
        <taxon>Desulfuromonadia</taxon>
        <taxon>Desulfuromonadales</taxon>
        <taxon>Desulfuromonadaceae</taxon>
        <taxon>Desulfuromonas</taxon>
    </lineage>
</organism>
<dbReference type="InterPro" id="IPR012349">
    <property type="entry name" value="Split_barrel_FMN-bd"/>
</dbReference>
<gene>
    <name evidence="1" type="ORF">Dace_0146</name>
</gene>
<sequence>MDSAQLEAYFRDTTGSGILSTASSDGRVNSALYAKPRFFEDGSVAFIMLDRLSHHYVTSNPHAAYLFLEDAEGYRGVRLHLRKLREERNTPRIEELLTESGRGYVGNKDRYLVFFAIEQVLPLVSPAQDTTS</sequence>